<keyword evidence="3" id="KW-0809">Transit peptide</keyword>
<evidence type="ECO:0000256" key="3">
    <source>
        <dbReference type="ARBA" id="ARBA00022946"/>
    </source>
</evidence>
<proteinExistence type="inferred from homology"/>
<dbReference type="Pfam" id="PF10780">
    <property type="entry name" value="MRP_L53"/>
    <property type="match status" value="1"/>
</dbReference>
<keyword evidence="5" id="KW-0496">Mitochondrion</keyword>
<evidence type="ECO:0000256" key="1">
    <source>
        <dbReference type="ARBA" id="ARBA00004173"/>
    </source>
</evidence>
<dbReference type="PANTHER" id="PTHR33618:SF1">
    <property type="entry name" value="LARGE RIBOSOMAL SUBUNIT PROTEIN ML53"/>
    <property type="match status" value="1"/>
</dbReference>
<evidence type="ECO:0000313" key="10">
    <source>
        <dbReference type="WBParaSite" id="PTRK_0001336000.1"/>
    </source>
</evidence>
<dbReference type="GO" id="GO:0005762">
    <property type="term" value="C:mitochondrial large ribosomal subunit"/>
    <property type="evidence" value="ECO:0007669"/>
    <property type="project" value="TreeGrafter"/>
</dbReference>
<evidence type="ECO:0000256" key="6">
    <source>
        <dbReference type="ARBA" id="ARBA00023274"/>
    </source>
</evidence>
<dbReference type="PANTHER" id="PTHR33618">
    <property type="entry name" value="39S RIBOSOMAL PROTEIN L53, MITOCHONDRIAL"/>
    <property type="match status" value="1"/>
</dbReference>
<comment type="subcellular location">
    <subcellularLocation>
        <location evidence="1">Mitochondrion</location>
    </subcellularLocation>
</comment>
<evidence type="ECO:0000256" key="2">
    <source>
        <dbReference type="ARBA" id="ARBA00005557"/>
    </source>
</evidence>
<dbReference type="InterPro" id="IPR019716">
    <property type="entry name" value="Ribosomal_mL53"/>
</dbReference>
<evidence type="ECO:0000256" key="4">
    <source>
        <dbReference type="ARBA" id="ARBA00022980"/>
    </source>
</evidence>
<dbReference type="SUPFAM" id="SSF52833">
    <property type="entry name" value="Thioredoxin-like"/>
    <property type="match status" value="1"/>
</dbReference>
<keyword evidence="6" id="KW-0687">Ribonucleoprotein</keyword>
<dbReference type="WBParaSite" id="PTRK_0001336000.1">
    <property type="protein sequence ID" value="PTRK_0001336000.1"/>
    <property type="gene ID" value="PTRK_0001336000"/>
</dbReference>
<evidence type="ECO:0000256" key="8">
    <source>
        <dbReference type="ARBA" id="ARBA00042721"/>
    </source>
</evidence>
<evidence type="ECO:0000256" key="7">
    <source>
        <dbReference type="ARBA" id="ARBA00035180"/>
    </source>
</evidence>
<dbReference type="InterPro" id="IPR052473">
    <property type="entry name" value="mtLSU_mL53"/>
</dbReference>
<dbReference type="STRING" id="131310.A0A0N4ZXE6"/>
<keyword evidence="4" id="KW-0689">Ribosomal protein</keyword>
<keyword evidence="9" id="KW-1185">Reference proteome</keyword>
<dbReference type="Proteomes" id="UP000038045">
    <property type="component" value="Unplaced"/>
</dbReference>
<comment type="similarity">
    <text evidence="2">Belongs to the mitochondrion-specific ribosomal protein mL53 family.</text>
</comment>
<dbReference type="Gene3D" id="3.40.30.10">
    <property type="entry name" value="Glutaredoxin"/>
    <property type="match status" value="1"/>
</dbReference>
<sequence>MCQMWQKIRQGVRYVPKEEFAKACKEMDFTNVKSIKISLDPFHKQNNSLRNFWFGISAPRVRSTNPSFKVTTEIRNDKEAPYFLAELNNGKKYKFHTSEFPSADLVKTFNRILSK</sequence>
<protein>
    <recommendedName>
        <fullName evidence="7">Large ribosomal subunit protein mL53</fullName>
    </recommendedName>
    <alternativeName>
        <fullName evidence="8">39S ribosomal protein L53, mitochondrial</fullName>
    </alternativeName>
</protein>
<reference evidence="10" key="1">
    <citation type="submission" date="2017-02" db="UniProtKB">
        <authorList>
            <consortium name="WormBaseParasite"/>
        </authorList>
    </citation>
    <scope>IDENTIFICATION</scope>
</reference>
<dbReference type="AlphaFoldDB" id="A0A0N4ZXE6"/>
<organism evidence="9 10">
    <name type="scientific">Parastrongyloides trichosuri</name>
    <name type="common">Possum-specific nematode worm</name>
    <dbReference type="NCBI Taxonomy" id="131310"/>
    <lineage>
        <taxon>Eukaryota</taxon>
        <taxon>Metazoa</taxon>
        <taxon>Ecdysozoa</taxon>
        <taxon>Nematoda</taxon>
        <taxon>Chromadorea</taxon>
        <taxon>Rhabditida</taxon>
        <taxon>Tylenchina</taxon>
        <taxon>Panagrolaimomorpha</taxon>
        <taxon>Strongyloidoidea</taxon>
        <taxon>Strongyloididae</taxon>
        <taxon>Parastrongyloides</taxon>
    </lineage>
</organism>
<name>A0A0N4ZXE6_PARTI</name>
<evidence type="ECO:0000256" key="5">
    <source>
        <dbReference type="ARBA" id="ARBA00023128"/>
    </source>
</evidence>
<evidence type="ECO:0000313" key="9">
    <source>
        <dbReference type="Proteomes" id="UP000038045"/>
    </source>
</evidence>
<accession>A0A0N4ZXE6</accession>
<dbReference type="InterPro" id="IPR036249">
    <property type="entry name" value="Thioredoxin-like_sf"/>
</dbReference>